<dbReference type="Pfam" id="PF00582">
    <property type="entry name" value="Usp"/>
    <property type="match status" value="3"/>
</dbReference>
<evidence type="ECO:0000313" key="3">
    <source>
        <dbReference type="EMBL" id="QFZ19501.1"/>
    </source>
</evidence>
<reference evidence="4" key="1">
    <citation type="journal article" date="2021" name="Curr. Microbiol.">
        <title>Complete genome of nocamycin-producing strain Saccharothrix syringae NRRL B-16468 reveals the biosynthetic potential for secondary metabolites.</title>
        <authorList>
            <person name="Mo X."/>
            <person name="Yang S."/>
        </authorList>
    </citation>
    <scope>NUCLEOTIDE SEQUENCE [LARGE SCALE GENOMIC DNA]</scope>
    <source>
        <strain evidence="4">ATCC 51364 / DSM 43886 / JCM 6844 / KCTC 9398 / NBRC 14523 / NRRL B-16468 / INA 2240</strain>
    </source>
</reference>
<accession>A0A5Q0GZU0</accession>
<dbReference type="OrthoDB" id="267918at2"/>
<gene>
    <name evidence="3" type="ORF">EKG83_20520</name>
</gene>
<keyword evidence="4" id="KW-1185">Reference proteome</keyword>
<evidence type="ECO:0000313" key="4">
    <source>
        <dbReference type="Proteomes" id="UP000325787"/>
    </source>
</evidence>
<evidence type="ECO:0000259" key="2">
    <source>
        <dbReference type="Pfam" id="PF00582"/>
    </source>
</evidence>
<organism evidence="3 4">
    <name type="scientific">Saccharothrix syringae</name>
    <name type="common">Nocardiopsis syringae</name>
    <dbReference type="NCBI Taxonomy" id="103733"/>
    <lineage>
        <taxon>Bacteria</taxon>
        <taxon>Bacillati</taxon>
        <taxon>Actinomycetota</taxon>
        <taxon>Actinomycetes</taxon>
        <taxon>Pseudonocardiales</taxon>
        <taxon>Pseudonocardiaceae</taxon>
        <taxon>Saccharothrix</taxon>
    </lineage>
</organism>
<dbReference type="KEGG" id="ssyi:EKG83_20520"/>
<dbReference type="InterPro" id="IPR006015">
    <property type="entry name" value="Universal_stress_UspA"/>
</dbReference>
<dbReference type="Gene3D" id="3.40.50.12370">
    <property type="match status" value="1"/>
</dbReference>
<comment type="similarity">
    <text evidence="1">Belongs to the universal stress protein A family.</text>
</comment>
<dbReference type="PRINTS" id="PR01438">
    <property type="entry name" value="UNVRSLSTRESS"/>
</dbReference>
<dbReference type="Proteomes" id="UP000325787">
    <property type="component" value="Chromosome"/>
</dbReference>
<name>A0A5Q0GZU0_SACSY</name>
<feature type="domain" description="UspA" evidence="2">
    <location>
        <begin position="292"/>
        <end position="361"/>
    </location>
</feature>
<sequence>MQTTQPYGARPALATTRWSGTQHGAREFTRSVGARPVGALPETRAAQRFPGACNRRARACRPQGDGGGRAPRPTRPAWVPRLIGVGCREETPMSGERVVAGVDGTDAALRAAGWAARQSVAWGLPLRLVHGLRWPLYEQVHLHQPVDVAGEEAMRQWARDVLDEVARRCRAAGAADVRAEVVPGDPADVLAREAEHAAFVVVGHADGGGVTRALLGSTSAQLVQACTRPVVIVRAEATAERGGPVVVGVDGSPVDGPAVRFAHEFADRVGAGVVVVHASDEGVHPAGVEADLADCARRHPGVRARLEVVTGAPVDALLAAARDARLVVVGSHGAGVVRRALFGSVGHSVVDRATCPVAVLPPHAAP</sequence>
<evidence type="ECO:0000256" key="1">
    <source>
        <dbReference type="ARBA" id="ARBA00008791"/>
    </source>
</evidence>
<feature type="domain" description="UspA" evidence="2">
    <location>
        <begin position="244"/>
        <end position="291"/>
    </location>
</feature>
<dbReference type="PANTHER" id="PTHR46268">
    <property type="entry name" value="STRESS RESPONSE PROTEIN NHAX"/>
    <property type="match status" value="1"/>
</dbReference>
<dbReference type="EMBL" id="CP034550">
    <property type="protein sequence ID" value="QFZ19501.1"/>
    <property type="molecule type" value="Genomic_DNA"/>
</dbReference>
<proteinExistence type="inferred from homology"/>
<dbReference type="AlphaFoldDB" id="A0A5Q0GZU0"/>
<protein>
    <submittedName>
        <fullName evidence="3">Universal stress protein</fullName>
    </submittedName>
</protein>
<feature type="domain" description="UspA" evidence="2">
    <location>
        <begin position="96"/>
        <end position="234"/>
    </location>
</feature>
<dbReference type="SUPFAM" id="SSF52402">
    <property type="entry name" value="Adenine nucleotide alpha hydrolases-like"/>
    <property type="match status" value="2"/>
</dbReference>
<dbReference type="PANTHER" id="PTHR46268:SF6">
    <property type="entry name" value="UNIVERSAL STRESS PROTEIN UP12"/>
    <property type="match status" value="1"/>
</dbReference>
<dbReference type="InterPro" id="IPR006016">
    <property type="entry name" value="UspA"/>
</dbReference>